<reference evidence="2" key="1">
    <citation type="submission" date="2021-01" db="EMBL/GenBank/DDBJ databases">
        <authorList>
            <consortium name="Genoscope - CEA"/>
            <person name="William W."/>
        </authorList>
    </citation>
    <scope>NUCLEOTIDE SEQUENCE</scope>
</reference>
<keyword evidence="3" id="KW-1185">Reference proteome</keyword>
<dbReference type="EMBL" id="CAJJDN010000007">
    <property type="protein sequence ID" value="CAD8053046.1"/>
    <property type="molecule type" value="Genomic_DNA"/>
</dbReference>
<dbReference type="PANTHER" id="PTHR15593:SF3">
    <property type="entry name" value="PROTEIN DDB_G0292252-RELATED"/>
    <property type="match status" value="1"/>
</dbReference>
<feature type="region of interest" description="Disordered" evidence="1">
    <location>
        <begin position="1173"/>
        <end position="1198"/>
    </location>
</feature>
<feature type="region of interest" description="Disordered" evidence="1">
    <location>
        <begin position="949"/>
        <end position="970"/>
    </location>
</feature>
<protein>
    <submittedName>
        <fullName evidence="2">Uncharacterized protein</fullName>
    </submittedName>
</protein>
<evidence type="ECO:0000256" key="1">
    <source>
        <dbReference type="SAM" id="MobiDB-lite"/>
    </source>
</evidence>
<gene>
    <name evidence="2" type="ORF">PSON_ATCC_30995.1.T0070140</name>
</gene>
<sequence>MIPNNNTKQSFQDLTKKIILATNILVNKIEIKAHEYQTFWELLNEVQDNASIYVLELLKIIDQTEYKRKKEPYSLESLLATLLTISMFKNVENVKKQKDFKEVKQNWDHHIVSAHKKQQLMNPYSISIVCNLHFIFESQQLEDTNFTGFLIGAVAFMPDLFKVAKPENIELMYDSLKQHYQLVEQYGKTVRIKNDSFYNLLLDERFDLQETGEFMFCYEYLIKQIRTKYKKSSRVYYDSLLKYFKMIPFIAQDFPEQAEKSALSLLHMTKQLITFYCCEIVDLLKSLLNQIEIFRRWPFPVGVMANELVQILYQEQKSRGNAFRMKIREEIPQIDFLDDDQFQELQDQSSQDQQIPISGLAQPKQESQILSVYVFYENRQNNANNVLQYAQFVLRNKNPNNAQLYTPNSLRCYICAQILQLYQKKNQGKNPTPQLSAFKEVDIFNLYCKLLTIVEKCDNLDSIADIELIYENAFDEITKDLIKHSQEPNINQKEVQAVMNNQLSIPDFPLFYFHNVIQKSFTFTAPKQSFLKLEQGQYMAPNQLIKEFIQRAYDNHMPLHTEPLRLLVVGSDAELFEVCMLLGEIYLKDPFLLRTLDIRVFIVPTKDCALAQFLAVKDPWYQRYLYLPFMEDILIPKLESIKEDNNKYVQEANKVLGQLPLEQKAWCLNTYLREGNRAYNVRVYKLKIFQKNLSYGGIAMTEQMQGLNAKPSNSTDGIMKSTLFFCSYVMFGAIAEFELQKEKSKDEKLQKLSFYDFKEKNLCKFQYLNINMQTEQTDMLGNITANINKDDKIQVQLHNCKINNVYTDFFEGNMPMPHTDWLELSYITYENSKLFDSGLRQKNIFKKHSQESIQNAFKSLFTNISITKINVEEATKKPFSIIVDGNIYTDVVQFKICNTHMKKAKIAQTQKKKDNPVDLSSIKHLNLPVMSFLPFKNLIIKMKLPSINKPTSAQSGNRQLPPRQSNNGISNLEKNLFNKLNEYDDLNKIDTKKIQVSEVKFNNKKIDNSNDQMESLAKRANTLKNYSQTEKIKDLKSSQQQKQKQQDTVFLTHNQQVKSEESNSDQNDSNSDSSIEDLLQKSRTLDKQKKVMLNFEDDSEVGQLNKMLFQTDIDLDEQFQSMCILKKTISQMQESMKSLGYGINDNLMDELNQQYDEMIKLQRESQAIEEYQMKESNQKNKMPALRSNSVNQQKKQKK</sequence>
<dbReference type="PANTHER" id="PTHR15593">
    <property type="entry name" value="PHOSPHATIDYLINOSITOL 3-KINASE REGULATORY SUBUNIT"/>
    <property type="match status" value="1"/>
</dbReference>
<accession>A0A8S1KIV9</accession>
<comment type="caution">
    <text evidence="2">The sequence shown here is derived from an EMBL/GenBank/DDBJ whole genome shotgun (WGS) entry which is preliminary data.</text>
</comment>
<organism evidence="2 3">
    <name type="scientific">Paramecium sonneborni</name>
    <dbReference type="NCBI Taxonomy" id="65129"/>
    <lineage>
        <taxon>Eukaryota</taxon>
        <taxon>Sar</taxon>
        <taxon>Alveolata</taxon>
        <taxon>Ciliophora</taxon>
        <taxon>Intramacronucleata</taxon>
        <taxon>Oligohymenophorea</taxon>
        <taxon>Peniculida</taxon>
        <taxon>Parameciidae</taxon>
        <taxon>Paramecium</taxon>
    </lineage>
</organism>
<feature type="region of interest" description="Disordered" evidence="1">
    <location>
        <begin position="1056"/>
        <end position="1075"/>
    </location>
</feature>
<dbReference type="GO" id="GO:0046935">
    <property type="term" value="F:1-phosphatidylinositol-3-kinase regulator activity"/>
    <property type="evidence" value="ECO:0007669"/>
    <property type="project" value="InterPro"/>
</dbReference>
<dbReference type="OrthoDB" id="286297at2759"/>
<evidence type="ECO:0000313" key="2">
    <source>
        <dbReference type="EMBL" id="CAD8053046.1"/>
    </source>
</evidence>
<feature type="compositionally biased region" description="Low complexity" evidence="1">
    <location>
        <begin position="1064"/>
        <end position="1075"/>
    </location>
</feature>
<dbReference type="InterPro" id="IPR019522">
    <property type="entry name" value="PIK3R5/6"/>
</dbReference>
<dbReference type="Proteomes" id="UP000692954">
    <property type="component" value="Unassembled WGS sequence"/>
</dbReference>
<dbReference type="AlphaFoldDB" id="A0A8S1KIV9"/>
<proteinExistence type="predicted"/>
<evidence type="ECO:0000313" key="3">
    <source>
        <dbReference type="Proteomes" id="UP000692954"/>
    </source>
</evidence>
<name>A0A8S1KIV9_9CILI</name>
<dbReference type="GO" id="GO:0005944">
    <property type="term" value="C:phosphatidylinositol 3-kinase complex, class IB"/>
    <property type="evidence" value="ECO:0007669"/>
    <property type="project" value="InterPro"/>
</dbReference>